<feature type="region of interest" description="Disordered" evidence="1">
    <location>
        <begin position="32"/>
        <end position="66"/>
    </location>
</feature>
<name>A0A3N4IQV5_ASCIM</name>
<accession>A0A3N4IQV5</accession>
<evidence type="ECO:0000256" key="1">
    <source>
        <dbReference type="SAM" id="MobiDB-lite"/>
    </source>
</evidence>
<protein>
    <submittedName>
        <fullName evidence="2">Uncharacterized protein</fullName>
    </submittedName>
</protein>
<evidence type="ECO:0000313" key="3">
    <source>
        <dbReference type="Proteomes" id="UP000275078"/>
    </source>
</evidence>
<evidence type="ECO:0000313" key="2">
    <source>
        <dbReference type="EMBL" id="RPA83964.1"/>
    </source>
</evidence>
<reference evidence="2 3" key="1">
    <citation type="journal article" date="2018" name="Nat. Ecol. Evol.">
        <title>Pezizomycetes genomes reveal the molecular basis of ectomycorrhizal truffle lifestyle.</title>
        <authorList>
            <person name="Murat C."/>
            <person name="Payen T."/>
            <person name="Noel B."/>
            <person name="Kuo A."/>
            <person name="Morin E."/>
            <person name="Chen J."/>
            <person name="Kohler A."/>
            <person name="Krizsan K."/>
            <person name="Balestrini R."/>
            <person name="Da Silva C."/>
            <person name="Montanini B."/>
            <person name="Hainaut M."/>
            <person name="Levati E."/>
            <person name="Barry K.W."/>
            <person name="Belfiori B."/>
            <person name="Cichocki N."/>
            <person name="Clum A."/>
            <person name="Dockter R.B."/>
            <person name="Fauchery L."/>
            <person name="Guy J."/>
            <person name="Iotti M."/>
            <person name="Le Tacon F."/>
            <person name="Lindquist E.A."/>
            <person name="Lipzen A."/>
            <person name="Malagnac F."/>
            <person name="Mello A."/>
            <person name="Molinier V."/>
            <person name="Miyauchi S."/>
            <person name="Poulain J."/>
            <person name="Riccioni C."/>
            <person name="Rubini A."/>
            <person name="Sitrit Y."/>
            <person name="Splivallo R."/>
            <person name="Traeger S."/>
            <person name="Wang M."/>
            <person name="Zifcakova L."/>
            <person name="Wipf D."/>
            <person name="Zambonelli A."/>
            <person name="Paolocci F."/>
            <person name="Nowrousian M."/>
            <person name="Ottonello S."/>
            <person name="Baldrian P."/>
            <person name="Spatafora J.W."/>
            <person name="Henrissat B."/>
            <person name="Nagy L.G."/>
            <person name="Aury J.M."/>
            <person name="Wincker P."/>
            <person name="Grigoriev I.V."/>
            <person name="Bonfante P."/>
            <person name="Martin F.M."/>
        </authorList>
    </citation>
    <scope>NUCLEOTIDE SEQUENCE [LARGE SCALE GENOMIC DNA]</scope>
    <source>
        <strain evidence="2 3">RN42</strain>
    </source>
</reference>
<dbReference type="Proteomes" id="UP000275078">
    <property type="component" value="Unassembled WGS sequence"/>
</dbReference>
<dbReference type="AlphaFoldDB" id="A0A3N4IQV5"/>
<proteinExistence type="predicted"/>
<sequence>MAYRPVSIRPYDGNSAAFLNFVSACKRQHHSSVTNGTFVERSTGSSGPSVAFETSKRKRKPEEGQD</sequence>
<feature type="compositionally biased region" description="Polar residues" evidence="1">
    <location>
        <begin position="32"/>
        <end position="48"/>
    </location>
</feature>
<dbReference type="PROSITE" id="PS51257">
    <property type="entry name" value="PROKAR_LIPOPROTEIN"/>
    <property type="match status" value="1"/>
</dbReference>
<organism evidence="2 3">
    <name type="scientific">Ascobolus immersus RN42</name>
    <dbReference type="NCBI Taxonomy" id="1160509"/>
    <lineage>
        <taxon>Eukaryota</taxon>
        <taxon>Fungi</taxon>
        <taxon>Dikarya</taxon>
        <taxon>Ascomycota</taxon>
        <taxon>Pezizomycotina</taxon>
        <taxon>Pezizomycetes</taxon>
        <taxon>Pezizales</taxon>
        <taxon>Ascobolaceae</taxon>
        <taxon>Ascobolus</taxon>
    </lineage>
</organism>
<dbReference type="EMBL" id="ML119661">
    <property type="protein sequence ID" value="RPA83964.1"/>
    <property type="molecule type" value="Genomic_DNA"/>
</dbReference>
<keyword evidence="3" id="KW-1185">Reference proteome</keyword>
<gene>
    <name evidence="2" type="ORF">BJ508DRAFT_413002</name>
</gene>